<evidence type="ECO:0008006" key="2">
    <source>
        <dbReference type="Google" id="ProtNLM"/>
    </source>
</evidence>
<dbReference type="AlphaFoldDB" id="A0A450S3A7"/>
<proteinExistence type="predicted"/>
<dbReference type="InterPro" id="IPR016024">
    <property type="entry name" value="ARM-type_fold"/>
</dbReference>
<protein>
    <recommendedName>
        <fullName evidence="2">HEAT repeat-containing protein</fullName>
    </recommendedName>
</protein>
<name>A0A450S3A7_9GAMM</name>
<accession>A0A450S3A7</accession>
<organism evidence="1">
    <name type="scientific">Candidatus Kentrum sp. DK</name>
    <dbReference type="NCBI Taxonomy" id="2126562"/>
    <lineage>
        <taxon>Bacteria</taxon>
        <taxon>Pseudomonadati</taxon>
        <taxon>Pseudomonadota</taxon>
        <taxon>Gammaproteobacteria</taxon>
        <taxon>Candidatus Kentrum</taxon>
    </lineage>
</organism>
<evidence type="ECO:0000313" key="1">
    <source>
        <dbReference type="EMBL" id="VFJ46126.1"/>
    </source>
</evidence>
<dbReference type="Gene3D" id="1.25.10.10">
    <property type="entry name" value="Leucine-rich Repeat Variant"/>
    <property type="match status" value="1"/>
</dbReference>
<dbReference type="InterPro" id="IPR011989">
    <property type="entry name" value="ARM-like"/>
</dbReference>
<sequence length="174" mass="19774">MSEPKTLVDRLRGGDLRSIGAAGEIVAEIGDKQELFDEVFSGIYLDVPVVRMRAADVIEKVAHGHPHLLRKHKEAILSRWDEYQQKEVKWHIALLVSYLELSSRERQSVVARLTNWVMDEQESRIVRVNAMEGLAGIASQAPTLRERVRKLFEVQVRRGTPAMRARGRKLLGAL</sequence>
<dbReference type="SUPFAM" id="SSF48371">
    <property type="entry name" value="ARM repeat"/>
    <property type="match status" value="1"/>
</dbReference>
<reference evidence="1" key="1">
    <citation type="submission" date="2019-02" db="EMBL/GenBank/DDBJ databases">
        <authorList>
            <person name="Gruber-Vodicka R. H."/>
            <person name="Seah K. B. B."/>
        </authorList>
    </citation>
    <scope>NUCLEOTIDE SEQUENCE</scope>
    <source>
        <strain evidence="1">BECK_DK47</strain>
    </source>
</reference>
<gene>
    <name evidence="1" type="ORF">BECKDK2373B_GA0170837_101241</name>
</gene>
<dbReference type="EMBL" id="CAADEX010000012">
    <property type="protein sequence ID" value="VFJ46126.1"/>
    <property type="molecule type" value="Genomic_DNA"/>
</dbReference>